<dbReference type="InterPro" id="IPR038726">
    <property type="entry name" value="PDDEXK_AddAB-type"/>
</dbReference>
<evidence type="ECO:0000313" key="2">
    <source>
        <dbReference type="EMBL" id="ETW96480.1"/>
    </source>
</evidence>
<organism evidence="2 3">
    <name type="scientific">Entotheonella factor</name>
    <dbReference type="NCBI Taxonomy" id="1429438"/>
    <lineage>
        <taxon>Bacteria</taxon>
        <taxon>Pseudomonadati</taxon>
        <taxon>Nitrospinota/Tectimicrobiota group</taxon>
        <taxon>Candidatus Tectimicrobiota</taxon>
        <taxon>Candidatus Entotheonellia</taxon>
        <taxon>Candidatus Entotheonellales</taxon>
        <taxon>Candidatus Entotheonellaceae</taxon>
        <taxon>Candidatus Entotheonella</taxon>
    </lineage>
</organism>
<dbReference type="AlphaFoldDB" id="W4LFJ1"/>
<dbReference type="Pfam" id="PF12705">
    <property type="entry name" value="PDDEXK_1"/>
    <property type="match status" value="1"/>
</dbReference>
<dbReference type="HOGENOM" id="CLU_1233857_0_0_7"/>
<dbReference type="EMBL" id="AZHW01000782">
    <property type="protein sequence ID" value="ETW96480.1"/>
    <property type="molecule type" value="Genomic_DNA"/>
</dbReference>
<proteinExistence type="predicted"/>
<protein>
    <recommendedName>
        <fullName evidence="1">PD-(D/E)XK endonuclease-like domain-containing protein</fullName>
    </recommendedName>
</protein>
<dbReference type="Proteomes" id="UP000019141">
    <property type="component" value="Unassembled WGS sequence"/>
</dbReference>
<name>W4LFJ1_ENTF1</name>
<gene>
    <name evidence="2" type="ORF">ETSY1_26480</name>
</gene>
<keyword evidence="3" id="KW-1185">Reference proteome</keyword>
<reference evidence="2 3" key="1">
    <citation type="journal article" date="2014" name="Nature">
        <title>An environmental bacterial taxon with a large and distinct metabolic repertoire.</title>
        <authorList>
            <person name="Wilson M.C."/>
            <person name="Mori T."/>
            <person name="Ruckert C."/>
            <person name="Uria A.R."/>
            <person name="Helf M.J."/>
            <person name="Takada K."/>
            <person name="Gernert C."/>
            <person name="Steffens U.A."/>
            <person name="Heycke N."/>
            <person name="Schmitt S."/>
            <person name="Rinke C."/>
            <person name="Helfrich E.J."/>
            <person name="Brachmann A.O."/>
            <person name="Gurgui C."/>
            <person name="Wakimoto T."/>
            <person name="Kracht M."/>
            <person name="Crusemann M."/>
            <person name="Hentschel U."/>
            <person name="Abe I."/>
            <person name="Matsunaga S."/>
            <person name="Kalinowski J."/>
            <person name="Takeyama H."/>
            <person name="Piel J."/>
        </authorList>
    </citation>
    <scope>NUCLEOTIDE SEQUENCE [LARGE SCALE GENOMIC DNA]</scope>
    <source>
        <strain evidence="3">TSY1</strain>
    </source>
</reference>
<sequence>MAMPRETPYVWVTWVSKFMAGEVQCEWAAWFRAHHTYDKRPSDFNLAKWTSDHAALVRDCAATSRAKGYEVRVEDQNAFKMRGQNAVVLAGKPDLVIERDREVYIIDCKTGSPRVSDHMQVLIYMLILPYVRPIWKAMPIHGRLLYRHDSTEIPSRAVDDRFRSRFRQTMTQIGGAAPLIRLPSYGECQFCDISRRDCPDRVDTPPPDVMPEEHDLF</sequence>
<evidence type="ECO:0000259" key="1">
    <source>
        <dbReference type="Pfam" id="PF12705"/>
    </source>
</evidence>
<dbReference type="Gene3D" id="3.90.320.10">
    <property type="match status" value="1"/>
</dbReference>
<evidence type="ECO:0000313" key="3">
    <source>
        <dbReference type="Proteomes" id="UP000019141"/>
    </source>
</evidence>
<feature type="domain" description="PD-(D/E)XK endonuclease-like" evidence="1">
    <location>
        <begin position="49"/>
        <end position="194"/>
    </location>
</feature>
<comment type="caution">
    <text evidence="2">The sequence shown here is derived from an EMBL/GenBank/DDBJ whole genome shotgun (WGS) entry which is preliminary data.</text>
</comment>
<dbReference type="InterPro" id="IPR011604">
    <property type="entry name" value="PDDEXK-like_dom_sf"/>
</dbReference>
<accession>W4LFJ1</accession>